<name>A0A166GD41_9AGAM</name>
<reference evidence="11 12" key="1">
    <citation type="journal article" date="2016" name="Mol. Biol. Evol.">
        <title>Comparative Genomics of Early-Diverging Mushroom-Forming Fungi Provides Insights into the Origins of Lignocellulose Decay Capabilities.</title>
        <authorList>
            <person name="Nagy L.G."/>
            <person name="Riley R."/>
            <person name="Tritt A."/>
            <person name="Adam C."/>
            <person name="Daum C."/>
            <person name="Floudas D."/>
            <person name="Sun H."/>
            <person name="Yadav J.S."/>
            <person name="Pangilinan J."/>
            <person name="Larsson K.H."/>
            <person name="Matsuura K."/>
            <person name="Barry K."/>
            <person name="Labutti K."/>
            <person name="Kuo R."/>
            <person name="Ohm R.A."/>
            <person name="Bhattacharya S.S."/>
            <person name="Shirouzu T."/>
            <person name="Yoshinaga Y."/>
            <person name="Martin F.M."/>
            <person name="Grigoriev I.V."/>
            <person name="Hibbett D.S."/>
        </authorList>
    </citation>
    <scope>NUCLEOTIDE SEQUENCE [LARGE SCALE GENOMIC DNA]</scope>
    <source>
        <strain evidence="11 12">HHB10207 ss-3</strain>
    </source>
</reference>
<evidence type="ECO:0000256" key="1">
    <source>
        <dbReference type="ARBA" id="ARBA00004477"/>
    </source>
</evidence>
<dbReference type="SUPFAM" id="SSF48317">
    <property type="entry name" value="Acid phosphatase/Vanadium-dependent haloperoxidase"/>
    <property type="match status" value="1"/>
</dbReference>
<comment type="subcellular location">
    <subcellularLocation>
        <location evidence="1">Endoplasmic reticulum membrane</location>
        <topology evidence="1">Multi-pass membrane protein</topology>
    </subcellularLocation>
</comment>
<dbReference type="AlphaFoldDB" id="A0A166GD41"/>
<proteinExistence type="inferred from homology"/>
<protein>
    <submittedName>
        <fullName evidence="11">Acid phosphatase/Vanadium-dependent haloperoxidase</fullName>
    </submittedName>
</protein>
<keyword evidence="4" id="KW-0256">Endoplasmic reticulum</keyword>
<dbReference type="PANTHER" id="PTHR14969:SF28">
    <property type="entry name" value="DIHYDROSPHINGOSINE 1-PHOSPHATE PHOSPHATASE LCB3-RELATED"/>
    <property type="match status" value="1"/>
</dbReference>
<organism evidence="11 12">
    <name type="scientific">Sistotremastrum suecicum HHB10207 ss-3</name>
    <dbReference type="NCBI Taxonomy" id="1314776"/>
    <lineage>
        <taxon>Eukaryota</taxon>
        <taxon>Fungi</taxon>
        <taxon>Dikarya</taxon>
        <taxon>Basidiomycota</taxon>
        <taxon>Agaricomycotina</taxon>
        <taxon>Agaricomycetes</taxon>
        <taxon>Sistotremastrales</taxon>
        <taxon>Sistotremastraceae</taxon>
        <taxon>Sistotremastrum</taxon>
    </lineage>
</organism>
<gene>
    <name evidence="11" type="ORF">SISSUDRAFT_257633</name>
</gene>
<dbReference type="InterPro" id="IPR000326">
    <property type="entry name" value="PAP2/HPO"/>
</dbReference>
<dbReference type="GO" id="GO:0042392">
    <property type="term" value="F:sphingosine-1-phosphate phosphatase activity"/>
    <property type="evidence" value="ECO:0007669"/>
    <property type="project" value="TreeGrafter"/>
</dbReference>
<keyword evidence="6 9" id="KW-0472">Membrane</keyword>
<evidence type="ECO:0000256" key="2">
    <source>
        <dbReference type="ARBA" id="ARBA00022692"/>
    </source>
</evidence>
<keyword evidence="5 9" id="KW-1133">Transmembrane helix</keyword>
<comment type="similarity">
    <text evidence="7">Belongs to the type 2 lipid phosphate phosphatase family.</text>
</comment>
<dbReference type="CDD" id="cd03388">
    <property type="entry name" value="PAP2_SPPase1"/>
    <property type="match status" value="1"/>
</dbReference>
<evidence type="ECO:0000313" key="12">
    <source>
        <dbReference type="Proteomes" id="UP000076798"/>
    </source>
</evidence>
<feature type="compositionally biased region" description="Polar residues" evidence="8">
    <location>
        <begin position="36"/>
        <end position="46"/>
    </location>
</feature>
<keyword evidence="12" id="KW-1185">Reference proteome</keyword>
<dbReference type="SMART" id="SM00014">
    <property type="entry name" value="acidPPc"/>
    <property type="match status" value="1"/>
</dbReference>
<keyword evidence="3" id="KW-0378">Hydrolase</keyword>
<dbReference type="Gene3D" id="1.20.144.10">
    <property type="entry name" value="Phosphatidic acid phosphatase type 2/haloperoxidase"/>
    <property type="match status" value="1"/>
</dbReference>
<keyword evidence="11" id="KW-0575">Peroxidase</keyword>
<dbReference type="GO" id="GO:0004601">
    <property type="term" value="F:peroxidase activity"/>
    <property type="evidence" value="ECO:0007669"/>
    <property type="project" value="UniProtKB-KW"/>
</dbReference>
<evidence type="ECO:0000259" key="10">
    <source>
        <dbReference type="SMART" id="SM00014"/>
    </source>
</evidence>
<evidence type="ECO:0000256" key="8">
    <source>
        <dbReference type="SAM" id="MobiDB-lite"/>
    </source>
</evidence>
<keyword evidence="2 9" id="KW-0812">Transmembrane</keyword>
<feature type="transmembrane region" description="Helical" evidence="9">
    <location>
        <begin position="348"/>
        <end position="369"/>
    </location>
</feature>
<feature type="region of interest" description="Disordered" evidence="8">
    <location>
        <begin position="452"/>
        <end position="476"/>
    </location>
</feature>
<dbReference type="EMBL" id="KV428020">
    <property type="protein sequence ID" value="KZT41557.1"/>
    <property type="molecule type" value="Genomic_DNA"/>
</dbReference>
<feature type="transmembrane region" description="Helical" evidence="9">
    <location>
        <begin position="210"/>
        <end position="232"/>
    </location>
</feature>
<evidence type="ECO:0000256" key="7">
    <source>
        <dbReference type="ARBA" id="ARBA00038324"/>
    </source>
</evidence>
<evidence type="ECO:0000313" key="11">
    <source>
        <dbReference type="EMBL" id="KZT41557.1"/>
    </source>
</evidence>
<dbReference type="PANTHER" id="PTHR14969">
    <property type="entry name" value="SPHINGOSINE-1-PHOSPHATE PHOSPHOHYDROLASE"/>
    <property type="match status" value="1"/>
</dbReference>
<evidence type="ECO:0000256" key="4">
    <source>
        <dbReference type="ARBA" id="ARBA00022824"/>
    </source>
</evidence>
<accession>A0A166GD41</accession>
<evidence type="ECO:0000256" key="3">
    <source>
        <dbReference type="ARBA" id="ARBA00022801"/>
    </source>
</evidence>
<evidence type="ECO:0000256" key="6">
    <source>
        <dbReference type="ARBA" id="ARBA00023136"/>
    </source>
</evidence>
<dbReference type="Pfam" id="PF01569">
    <property type="entry name" value="PAP2"/>
    <property type="match status" value="1"/>
</dbReference>
<evidence type="ECO:0000256" key="5">
    <source>
        <dbReference type="ARBA" id="ARBA00022989"/>
    </source>
</evidence>
<feature type="compositionally biased region" description="Polar residues" evidence="8">
    <location>
        <begin position="1"/>
        <end position="27"/>
    </location>
</feature>
<feature type="transmembrane region" description="Helical" evidence="9">
    <location>
        <begin position="244"/>
        <end position="261"/>
    </location>
</feature>
<dbReference type="OrthoDB" id="301434at2759"/>
<feature type="domain" description="Phosphatidic acid phosphatase type 2/haloperoxidase" evidence="10">
    <location>
        <begin position="144"/>
        <end position="259"/>
    </location>
</feature>
<dbReference type="STRING" id="1314776.A0A166GD41"/>
<feature type="transmembrane region" description="Helical" evidence="9">
    <location>
        <begin position="300"/>
        <end position="317"/>
    </location>
</feature>
<dbReference type="Proteomes" id="UP000076798">
    <property type="component" value="Unassembled WGS sequence"/>
</dbReference>
<feature type="transmembrane region" description="Helical" evidence="9">
    <location>
        <begin position="111"/>
        <end position="137"/>
    </location>
</feature>
<evidence type="ECO:0000256" key="9">
    <source>
        <dbReference type="SAM" id="Phobius"/>
    </source>
</evidence>
<dbReference type="GO" id="GO:0005789">
    <property type="term" value="C:endoplasmic reticulum membrane"/>
    <property type="evidence" value="ECO:0007669"/>
    <property type="project" value="UniProtKB-SubCell"/>
</dbReference>
<dbReference type="InterPro" id="IPR036938">
    <property type="entry name" value="PAP2/HPO_sf"/>
</dbReference>
<keyword evidence="11" id="KW-0560">Oxidoreductase</keyword>
<feature type="region of interest" description="Disordered" evidence="8">
    <location>
        <begin position="1"/>
        <end position="57"/>
    </location>
</feature>
<sequence length="518" mass="57196">MSVTIQSPPVSSSPPLTQPTFDPSTTRPAPPYPVSDSKSSSNTSIHTPPPSYKLPAPLSGNAGTLPDSVYESTLGPWRAALRRRVIMNLERESQYIASMQSWLRSPLLDRFFVYTSSLGTHTFFMIALPFFFFFGFHDIGRDLISVLAMGVYTSSLLKDLVCAPRPHVPPVTRLSFGSHHREYGFPSTHSTNSVSVALYILLLLLSNPTLSTTAFTLSCILLSIYTLSIVFGRIYCGMHSFTDCMGGALLGALVTVFWWVLGDPVVLWLKDAAWTVPLTLVPLALFMINRHPQPVDDCPCFEDAIAFVSVLLGIFLSEWHMSLAGLNIESGFYTSRTPGSSGTDLNSWLLWTLFAALKMVTGVLTIFVWRLVAKATLHAVLPPTFRFFAQMIELPHRRFYTPATEYGDFPKENGLHPIPSVIDLPSMNEVKKSHGAYRIAVEGGLKKRHVRNEKNVNIETESSSGSEGENNENNEMGNVKHYDATVLTKTIVYAGIGFLAAEGIPACFEVMGWGVERS</sequence>
<feature type="transmembrane region" description="Helical" evidence="9">
    <location>
        <begin position="267"/>
        <end position="288"/>
    </location>
</feature>
<feature type="compositionally biased region" description="Low complexity" evidence="8">
    <location>
        <begin position="461"/>
        <end position="476"/>
    </location>
</feature>